<dbReference type="PANTHER" id="PTHR43042:SF3">
    <property type="entry name" value="RIBOSOMAL RNA LARGE SUBUNIT METHYLTRANSFERASE YWBD-RELATED"/>
    <property type="match status" value="1"/>
</dbReference>
<name>A0A4Q1AR91_9BACT</name>
<dbReference type="OrthoDB" id="9805492at2"/>
<dbReference type="InterPro" id="IPR029063">
    <property type="entry name" value="SAM-dependent_MTases_sf"/>
</dbReference>
<dbReference type="GO" id="GO:0008168">
    <property type="term" value="F:methyltransferase activity"/>
    <property type="evidence" value="ECO:0007669"/>
    <property type="project" value="UniProtKB-KW"/>
</dbReference>
<accession>A0A4Q1AR91</accession>
<evidence type="ECO:0000256" key="3">
    <source>
        <dbReference type="ARBA" id="ARBA00022691"/>
    </source>
</evidence>
<dbReference type="RefSeq" id="WP_129086527.1">
    <property type="nucleotide sequence ID" value="NZ_CP053836.1"/>
</dbReference>
<dbReference type="AlphaFoldDB" id="A0A4Q1AR91"/>
<reference evidence="5 6" key="1">
    <citation type="submission" date="2017-10" db="EMBL/GenBank/DDBJ databases">
        <title>Genomics of the genus Arcobacter.</title>
        <authorList>
            <person name="Perez-Cataluna A."/>
            <person name="Figueras M.J."/>
        </authorList>
    </citation>
    <scope>NUCLEOTIDE SEQUENCE [LARGE SCALE GENOMIC DNA]</scope>
    <source>
        <strain evidence="5 6">CECT 8441</strain>
    </source>
</reference>
<dbReference type="InterPro" id="IPR019614">
    <property type="entry name" value="SAM-dep_methyl-trfase"/>
</dbReference>
<dbReference type="GO" id="GO:0032259">
    <property type="term" value="P:methylation"/>
    <property type="evidence" value="ECO:0007669"/>
    <property type="project" value="UniProtKB-KW"/>
</dbReference>
<evidence type="ECO:0000313" key="5">
    <source>
        <dbReference type="EMBL" id="RXK07649.1"/>
    </source>
</evidence>
<gene>
    <name evidence="5" type="ORF">CRV07_04085</name>
</gene>
<comment type="caution">
    <text evidence="5">The sequence shown here is derived from an EMBL/GenBank/DDBJ whole genome shotgun (WGS) entry which is preliminary data.</text>
</comment>
<sequence>MTLDDLKEIIEKNFEKRTREFKRVFHGRGNFYEDFSYLTVDCIDEILFVCFYEKKELQEQIEKLLEELALTYAFKTFVVQERYLEKAPCKVIFGALKKEEIVVENGLKYSINFDNRNIGIFPDMKRGREYIKEISKDKTVLNLFSYTCAFSVVALSGGAKKVVNVDMAKNALSIGRENHHLNSLDTKKVKFMPYNILKSWSRIKKEAPYDIIIIDPPSFQKGSFAATKDYEKIIKRLDELASKQCLILSCLNAPELDADFIKELFKQNASSFKFIKRLDNLDEFVSKDENRALKNMIFERKLSD</sequence>
<evidence type="ECO:0000256" key="2">
    <source>
        <dbReference type="ARBA" id="ARBA00022679"/>
    </source>
</evidence>
<protein>
    <submittedName>
        <fullName evidence="5">SAM-dependent methyltransferase</fullName>
    </submittedName>
</protein>
<dbReference type="Proteomes" id="UP000289758">
    <property type="component" value="Unassembled WGS sequence"/>
</dbReference>
<keyword evidence="6" id="KW-1185">Reference proteome</keyword>
<evidence type="ECO:0000256" key="1">
    <source>
        <dbReference type="ARBA" id="ARBA00022603"/>
    </source>
</evidence>
<keyword evidence="1 5" id="KW-0489">Methyltransferase</keyword>
<dbReference type="SUPFAM" id="SSF53335">
    <property type="entry name" value="S-adenosyl-L-methionine-dependent methyltransferases"/>
    <property type="match status" value="1"/>
</dbReference>
<dbReference type="Gene3D" id="3.40.50.150">
    <property type="entry name" value="Vaccinia Virus protein VP39"/>
    <property type="match status" value="1"/>
</dbReference>
<feature type="domain" description="S-adenosylmethionine-dependent methyltransferase" evidence="4">
    <location>
        <begin position="22"/>
        <end position="298"/>
    </location>
</feature>
<dbReference type="PANTHER" id="PTHR43042">
    <property type="entry name" value="SAM-DEPENDENT METHYLTRANSFERASE"/>
    <property type="match status" value="1"/>
</dbReference>
<keyword evidence="2 5" id="KW-0808">Transferase</keyword>
<proteinExistence type="predicted"/>
<evidence type="ECO:0000259" key="4">
    <source>
        <dbReference type="Pfam" id="PF10672"/>
    </source>
</evidence>
<keyword evidence="3" id="KW-0949">S-adenosyl-L-methionine</keyword>
<dbReference type="EMBL" id="PDKK01000002">
    <property type="protein sequence ID" value="RXK07649.1"/>
    <property type="molecule type" value="Genomic_DNA"/>
</dbReference>
<organism evidence="5 6">
    <name type="scientific">Halarcobacter ebronensis</name>
    <dbReference type="NCBI Taxonomy" id="1462615"/>
    <lineage>
        <taxon>Bacteria</taxon>
        <taxon>Pseudomonadati</taxon>
        <taxon>Campylobacterota</taxon>
        <taxon>Epsilonproteobacteria</taxon>
        <taxon>Campylobacterales</taxon>
        <taxon>Arcobacteraceae</taxon>
        <taxon>Halarcobacter</taxon>
    </lineage>
</organism>
<dbReference type="Pfam" id="PF10672">
    <property type="entry name" value="Methyltrans_SAM"/>
    <property type="match status" value="1"/>
</dbReference>
<evidence type="ECO:0000313" key="6">
    <source>
        <dbReference type="Proteomes" id="UP000289758"/>
    </source>
</evidence>